<evidence type="ECO:0000256" key="2">
    <source>
        <dbReference type="SAM" id="MobiDB-lite"/>
    </source>
</evidence>
<dbReference type="Proteomes" id="UP000749646">
    <property type="component" value="Unassembled WGS sequence"/>
</dbReference>
<accession>A0A9P6LSB7</accession>
<dbReference type="PANTHER" id="PTHR43570:SF16">
    <property type="entry name" value="ALDEHYDE DEHYDROGENASE TYPE III, ISOFORM Q"/>
    <property type="match status" value="1"/>
</dbReference>
<dbReference type="GO" id="GO:0004029">
    <property type="term" value="F:aldehyde dehydrogenase (NAD+) activity"/>
    <property type="evidence" value="ECO:0007669"/>
    <property type="project" value="TreeGrafter"/>
</dbReference>
<dbReference type="PANTHER" id="PTHR43570">
    <property type="entry name" value="ALDEHYDE DEHYDROGENASE"/>
    <property type="match status" value="1"/>
</dbReference>
<dbReference type="InterPro" id="IPR012394">
    <property type="entry name" value="Aldehyde_DH_NAD(P)"/>
</dbReference>
<evidence type="ECO:0000256" key="1">
    <source>
        <dbReference type="ARBA" id="ARBA00023002"/>
    </source>
</evidence>
<organism evidence="3 4">
    <name type="scientific">Modicella reniformis</name>
    <dbReference type="NCBI Taxonomy" id="1440133"/>
    <lineage>
        <taxon>Eukaryota</taxon>
        <taxon>Fungi</taxon>
        <taxon>Fungi incertae sedis</taxon>
        <taxon>Mucoromycota</taxon>
        <taxon>Mortierellomycotina</taxon>
        <taxon>Mortierellomycetes</taxon>
        <taxon>Mortierellales</taxon>
        <taxon>Mortierellaceae</taxon>
        <taxon>Modicella</taxon>
    </lineage>
</organism>
<reference evidence="3" key="1">
    <citation type="journal article" date="2020" name="Fungal Divers.">
        <title>Resolving the Mortierellaceae phylogeny through synthesis of multi-gene phylogenetics and phylogenomics.</title>
        <authorList>
            <person name="Vandepol N."/>
            <person name="Liber J."/>
            <person name="Desiro A."/>
            <person name="Na H."/>
            <person name="Kennedy M."/>
            <person name="Barry K."/>
            <person name="Grigoriev I.V."/>
            <person name="Miller A.N."/>
            <person name="O'Donnell K."/>
            <person name="Stajich J.E."/>
            <person name="Bonito G."/>
        </authorList>
    </citation>
    <scope>NUCLEOTIDE SEQUENCE</scope>
    <source>
        <strain evidence="3">MES-2147</strain>
    </source>
</reference>
<comment type="caution">
    <text evidence="3">The sequence shown here is derived from an EMBL/GenBank/DDBJ whole genome shotgun (WGS) entry which is preliminary data.</text>
</comment>
<feature type="compositionally biased region" description="Low complexity" evidence="2">
    <location>
        <begin position="89"/>
        <end position="99"/>
    </location>
</feature>
<dbReference type="EMBL" id="JAAAHW010010316">
    <property type="protein sequence ID" value="KAF9927628.1"/>
    <property type="molecule type" value="Genomic_DNA"/>
</dbReference>
<feature type="region of interest" description="Disordered" evidence="2">
    <location>
        <begin position="89"/>
        <end position="108"/>
    </location>
</feature>
<feature type="non-terminal residue" evidence="3">
    <location>
        <position position="108"/>
    </location>
</feature>
<dbReference type="InterPro" id="IPR016161">
    <property type="entry name" value="Ald_DH/histidinol_DH"/>
</dbReference>
<protein>
    <submittedName>
        <fullName evidence="3">Aldehyde dehydrogenase 3, member A2</fullName>
    </submittedName>
</protein>
<sequence length="108" mass="12150">KTGDNTRSGSVLVNDTLHQFSTTVLPFGGPSVIGSYHHQKSFDTFFHERSTIVKFTNLDRTNDIRNPSFNQKKFDWVSWFLYDNVKYPPNSANPGAAPNKGKGDESIL</sequence>
<dbReference type="GO" id="GO:0006081">
    <property type="term" value="P:aldehyde metabolic process"/>
    <property type="evidence" value="ECO:0007669"/>
    <property type="project" value="InterPro"/>
</dbReference>
<name>A0A9P6LSB7_9FUNG</name>
<keyword evidence="4" id="KW-1185">Reference proteome</keyword>
<dbReference type="AlphaFoldDB" id="A0A9P6LSB7"/>
<dbReference type="GO" id="GO:0005737">
    <property type="term" value="C:cytoplasm"/>
    <property type="evidence" value="ECO:0007669"/>
    <property type="project" value="TreeGrafter"/>
</dbReference>
<dbReference type="Gene3D" id="3.40.605.10">
    <property type="entry name" value="Aldehyde Dehydrogenase, Chain A, domain 1"/>
    <property type="match status" value="1"/>
</dbReference>
<evidence type="ECO:0000313" key="4">
    <source>
        <dbReference type="Proteomes" id="UP000749646"/>
    </source>
</evidence>
<keyword evidence="1" id="KW-0560">Oxidoreductase</keyword>
<evidence type="ECO:0000313" key="3">
    <source>
        <dbReference type="EMBL" id="KAF9927628.1"/>
    </source>
</evidence>
<dbReference type="OrthoDB" id="440325at2759"/>
<dbReference type="InterPro" id="IPR016162">
    <property type="entry name" value="Ald_DH_N"/>
</dbReference>
<dbReference type="SUPFAM" id="SSF53720">
    <property type="entry name" value="ALDH-like"/>
    <property type="match status" value="1"/>
</dbReference>
<gene>
    <name evidence="3" type="primary">ALDH3A2_2</name>
    <name evidence="3" type="ORF">BGZ65_006701</name>
</gene>
<proteinExistence type="predicted"/>